<evidence type="ECO:0000313" key="2">
    <source>
        <dbReference type="EMBL" id="KMM65841.1"/>
    </source>
</evidence>
<dbReference type="EMBL" id="DS268109">
    <property type="protein sequence ID" value="KMM65841.1"/>
    <property type="molecule type" value="Genomic_DNA"/>
</dbReference>
<sequence>MSPQQRAQYLSLRVEHPERQWYPENVTNGNDTSWEDSGCRRGQSGSRSWLIVNGNTKRRRMDCDLDVRLHLECYNMDELLEIAREEDEPEQDQDMNDPERQTLPQVEEPNSPATNRVTPTKSKASGGKRAGRLGRYALSGLAALMLSASRML</sequence>
<feature type="compositionally biased region" description="Polar residues" evidence="1">
    <location>
        <begin position="111"/>
        <end position="123"/>
    </location>
</feature>
<gene>
    <name evidence="2" type="ORF">CPAG_02184</name>
</gene>
<feature type="region of interest" description="Disordered" evidence="1">
    <location>
        <begin position="82"/>
        <end position="129"/>
    </location>
</feature>
<proteinExistence type="predicted"/>
<reference evidence="3" key="2">
    <citation type="journal article" date="2009" name="Genome Res.">
        <title>Comparative genomic analyses of the human fungal pathogens Coccidioides and their relatives.</title>
        <authorList>
            <person name="Sharpton T.J."/>
            <person name="Stajich J.E."/>
            <person name="Rounsley S.D."/>
            <person name="Gardner M.J."/>
            <person name="Wortman J.R."/>
            <person name="Jordar V.S."/>
            <person name="Maiti R."/>
            <person name="Kodira C.D."/>
            <person name="Neafsey D.E."/>
            <person name="Zeng Q."/>
            <person name="Hung C.-Y."/>
            <person name="McMahan C."/>
            <person name="Muszewska A."/>
            <person name="Grynberg M."/>
            <person name="Mandel M.A."/>
            <person name="Kellner E.M."/>
            <person name="Barker B.M."/>
            <person name="Galgiani J.N."/>
            <person name="Orbach M.J."/>
            <person name="Kirkland T.N."/>
            <person name="Cole G.T."/>
            <person name="Henn M.R."/>
            <person name="Birren B.W."/>
            <person name="Taylor J.W."/>
        </authorList>
    </citation>
    <scope>NUCLEOTIDE SEQUENCE [LARGE SCALE GENOMIC DNA]</scope>
    <source>
        <strain evidence="3">RMSCC 3488</strain>
    </source>
</reference>
<evidence type="ECO:0000256" key="1">
    <source>
        <dbReference type="SAM" id="MobiDB-lite"/>
    </source>
</evidence>
<dbReference type="VEuPathDB" id="FungiDB:CPAG_02184"/>
<reference evidence="2 3" key="1">
    <citation type="submission" date="2007-06" db="EMBL/GenBank/DDBJ databases">
        <title>The Genome Sequence of Coccidioides posadasii RMSCC_3488.</title>
        <authorList>
            <consortium name="Coccidioides Genome Resources Consortium"/>
            <consortium name="The Broad Institute Genome Sequencing Platform"/>
            <person name="Henn M.R."/>
            <person name="Sykes S."/>
            <person name="Young S."/>
            <person name="Jaffe D."/>
            <person name="Berlin A."/>
            <person name="Alvarez P."/>
            <person name="Butler J."/>
            <person name="Gnerre S."/>
            <person name="Grabherr M."/>
            <person name="Mauceli E."/>
            <person name="Brockman W."/>
            <person name="Kodira C."/>
            <person name="Alvarado L."/>
            <person name="Zeng Q."/>
            <person name="Crawford M."/>
            <person name="Antoine C."/>
            <person name="Devon K."/>
            <person name="Galgiani J."/>
            <person name="Orsborn K."/>
            <person name="Lewis M.L."/>
            <person name="Nusbaum C."/>
            <person name="Galagan J."/>
            <person name="Birren B."/>
        </authorList>
    </citation>
    <scope>NUCLEOTIDE SEQUENCE [LARGE SCALE GENOMIC DNA]</scope>
    <source>
        <strain evidence="2 3">RMSCC 3488</strain>
    </source>
</reference>
<dbReference type="AlphaFoldDB" id="A0A0J6EZ37"/>
<accession>A0A0J6EZ37</accession>
<organism evidence="2 3">
    <name type="scientific">Coccidioides posadasii RMSCC 3488</name>
    <dbReference type="NCBI Taxonomy" id="454284"/>
    <lineage>
        <taxon>Eukaryota</taxon>
        <taxon>Fungi</taxon>
        <taxon>Dikarya</taxon>
        <taxon>Ascomycota</taxon>
        <taxon>Pezizomycotina</taxon>
        <taxon>Eurotiomycetes</taxon>
        <taxon>Eurotiomycetidae</taxon>
        <taxon>Onygenales</taxon>
        <taxon>Onygenaceae</taxon>
        <taxon>Coccidioides</taxon>
    </lineage>
</organism>
<dbReference type="Proteomes" id="UP000054567">
    <property type="component" value="Unassembled WGS sequence"/>
</dbReference>
<evidence type="ECO:0000313" key="3">
    <source>
        <dbReference type="Proteomes" id="UP000054567"/>
    </source>
</evidence>
<name>A0A0J6EZ37_COCPO</name>
<reference evidence="3" key="3">
    <citation type="journal article" date="2010" name="Genome Res.">
        <title>Population genomic sequencing of Coccidioides fungi reveals recent hybridization and transposon control.</title>
        <authorList>
            <person name="Neafsey D.E."/>
            <person name="Barker B.M."/>
            <person name="Sharpton T.J."/>
            <person name="Stajich J.E."/>
            <person name="Park D.J."/>
            <person name="Whiston E."/>
            <person name="Hung C.-Y."/>
            <person name="McMahan C."/>
            <person name="White J."/>
            <person name="Sykes S."/>
            <person name="Heiman D."/>
            <person name="Young S."/>
            <person name="Zeng Q."/>
            <person name="Abouelleil A."/>
            <person name="Aftuck L."/>
            <person name="Bessette D."/>
            <person name="Brown A."/>
            <person name="FitzGerald M."/>
            <person name="Lui A."/>
            <person name="Macdonald J.P."/>
            <person name="Priest M."/>
            <person name="Orbach M.J."/>
            <person name="Galgiani J.N."/>
            <person name="Kirkland T.N."/>
            <person name="Cole G.T."/>
            <person name="Birren B.W."/>
            <person name="Henn M.R."/>
            <person name="Taylor J.W."/>
            <person name="Rounsley S.D."/>
        </authorList>
    </citation>
    <scope>NUCLEOTIDE SEQUENCE [LARGE SCALE GENOMIC DNA]</scope>
    <source>
        <strain evidence="3">RMSCC 3488</strain>
    </source>
</reference>
<feature type="region of interest" description="Disordered" evidence="1">
    <location>
        <begin position="22"/>
        <end position="45"/>
    </location>
</feature>
<protein>
    <submittedName>
        <fullName evidence="2">Uncharacterized protein</fullName>
    </submittedName>
</protein>
<feature type="compositionally biased region" description="Acidic residues" evidence="1">
    <location>
        <begin position="82"/>
        <end position="96"/>
    </location>
</feature>